<dbReference type="InterPro" id="IPR002347">
    <property type="entry name" value="SDR_fam"/>
</dbReference>
<evidence type="ECO:0000256" key="4">
    <source>
        <dbReference type="RuleBase" id="RU000363"/>
    </source>
</evidence>
<dbReference type="InterPro" id="IPR020904">
    <property type="entry name" value="Sc_DH/Rdtase_CS"/>
</dbReference>
<dbReference type="Proteomes" id="UP000241462">
    <property type="component" value="Unassembled WGS sequence"/>
</dbReference>
<dbReference type="PANTHER" id="PTHR44229:SF4">
    <property type="entry name" value="15-HYDROXYPROSTAGLANDIN DEHYDROGENASE [NAD(+)]"/>
    <property type="match status" value="1"/>
</dbReference>
<dbReference type="PRINTS" id="PR00081">
    <property type="entry name" value="GDHRDH"/>
</dbReference>
<dbReference type="Pfam" id="PF00106">
    <property type="entry name" value="adh_short"/>
    <property type="match status" value="1"/>
</dbReference>
<keyword evidence="6" id="KW-1185">Reference proteome</keyword>
<evidence type="ECO:0000256" key="2">
    <source>
        <dbReference type="ARBA" id="ARBA00022857"/>
    </source>
</evidence>
<proteinExistence type="inferred from homology"/>
<dbReference type="PROSITE" id="PS00061">
    <property type="entry name" value="ADH_SHORT"/>
    <property type="match status" value="1"/>
</dbReference>
<dbReference type="PRINTS" id="PR00080">
    <property type="entry name" value="SDRFAMILY"/>
</dbReference>
<dbReference type="EMBL" id="KZ678385">
    <property type="protein sequence ID" value="PSR99263.1"/>
    <property type="molecule type" value="Genomic_DNA"/>
</dbReference>
<dbReference type="AlphaFoldDB" id="A0A2T3AIK3"/>
<accession>A0A2T3AIK3</accession>
<gene>
    <name evidence="5" type="ORF">BD289DRAFT_479638</name>
</gene>
<dbReference type="InterPro" id="IPR036291">
    <property type="entry name" value="NAD(P)-bd_dom_sf"/>
</dbReference>
<dbReference type="Gene3D" id="3.40.50.720">
    <property type="entry name" value="NAD(P)-binding Rossmann-like Domain"/>
    <property type="match status" value="1"/>
</dbReference>
<comment type="similarity">
    <text evidence="1 4">Belongs to the short-chain dehydrogenases/reductases (SDR) family.</text>
</comment>
<keyword evidence="3" id="KW-0560">Oxidoreductase</keyword>
<dbReference type="GO" id="GO:0016616">
    <property type="term" value="F:oxidoreductase activity, acting on the CH-OH group of donors, NAD or NADP as acceptor"/>
    <property type="evidence" value="ECO:0007669"/>
    <property type="project" value="TreeGrafter"/>
</dbReference>
<evidence type="ECO:0008006" key="7">
    <source>
        <dbReference type="Google" id="ProtNLM"/>
    </source>
</evidence>
<dbReference type="PANTHER" id="PTHR44229">
    <property type="entry name" value="15-HYDROXYPROSTAGLANDIN DEHYDROGENASE [NAD(+)]"/>
    <property type="match status" value="1"/>
</dbReference>
<protein>
    <recommendedName>
        <fullName evidence="7">Short chain dehydrogenase/reductase</fullName>
    </recommendedName>
</protein>
<dbReference type="SUPFAM" id="SSF51735">
    <property type="entry name" value="NAD(P)-binding Rossmann-fold domains"/>
    <property type="match status" value="1"/>
</dbReference>
<evidence type="ECO:0000313" key="6">
    <source>
        <dbReference type="Proteomes" id="UP000241462"/>
    </source>
</evidence>
<dbReference type="GO" id="GO:0005737">
    <property type="term" value="C:cytoplasm"/>
    <property type="evidence" value="ECO:0007669"/>
    <property type="project" value="TreeGrafter"/>
</dbReference>
<reference evidence="5 6" key="1">
    <citation type="journal article" date="2018" name="Mycol. Prog.">
        <title>Coniella lustricola, a new species from submerged detritus.</title>
        <authorList>
            <person name="Raudabaugh D.B."/>
            <person name="Iturriaga T."/>
            <person name="Carver A."/>
            <person name="Mondo S."/>
            <person name="Pangilinan J."/>
            <person name="Lipzen A."/>
            <person name="He G."/>
            <person name="Amirebrahimi M."/>
            <person name="Grigoriev I.V."/>
            <person name="Miller A.N."/>
        </authorList>
    </citation>
    <scope>NUCLEOTIDE SEQUENCE [LARGE SCALE GENOMIC DNA]</scope>
    <source>
        <strain evidence="5 6">B22-T-1</strain>
    </source>
</reference>
<sequence>MSTAPKTALITGGASGIGLSMARHFAAEGYNVAVLDVNAEGGEHAIANDIIPVVAKRGAEVGKPKAVFKKCDVSSWQSQADAFKAVYAEFGRIDVVCANAGIGEGSQGKSALAMVEEGDGEEPQEPGLRILNVNLDGVVYSVKLAIHYMNKNQPSSNGSRGSIITTASNAGLYPFPVSPIYAAAKAGVIALVRSMARILEPRKIQINALAPAVLVTNIAPSQSLFDGMIVTPHSTLVEGVVQLVSDPALSGQVAEIHGERVTFRPPYEFVDEDSKKNLEHFWSLAQACVSV</sequence>
<dbReference type="STRING" id="2025994.A0A2T3AIK3"/>
<dbReference type="InParanoid" id="A0A2T3AIK3"/>
<keyword evidence="2" id="KW-0521">NADP</keyword>
<name>A0A2T3AIK3_9PEZI</name>
<dbReference type="OrthoDB" id="37659at2759"/>
<organism evidence="5 6">
    <name type="scientific">Coniella lustricola</name>
    <dbReference type="NCBI Taxonomy" id="2025994"/>
    <lineage>
        <taxon>Eukaryota</taxon>
        <taxon>Fungi</taxon>
        <taxon>Dikarya</taxon>
        <taxon>Ascomycota</taxon>
        <taxon>Pezizomycotina</taxon>
        <taxon>Sordariomycetes</taxon>
        <taxon>Sordariomycetidae</taxon>
        <taxon>Diaporthales</taxon>
        <taxon>Schizoparmaceae</taxon>
        <taxon>Coniella</taxon>
    </lineage>
</organism>
<evidence type="ECO:0000313" key="5">
    <source>
        <dbReference type="EMBL" id="PSR99263.1"/>
    </source>
</evidence>
<evidence type="ECO:0000256" key="3">
    <source>
        <dbReference type="ARBA" id="ARBA00023002"/>
    </source>
</evidence>
<evidence type="ECO:0000256" key="1">
    <source>
        <dbReference type="ARBA" id="ARBA00006484"/>
    </source>
</evidence>